<dbReference type="Pfam" id="PF13671">
    <property type="entry name" value="AAA_33"/>
    <property type="match status" value="1"/>
</dbReference>
<proteinExistence type="predicted"/>
<reference evidence="3" key="1">
    <citation type="submission" date="2022-01" db="EMBL/GenBank/DDBJ databases">
        <title>Genome-Based Taxonomic Classification of the Phylum Actinobacteria.</title>
        <authorList>
            <person name="Gao Y."/>
        </authorList>
    </citation>
    <scope>NUCLEOTIDE SEQUENCE</scope>
    <source>
        <strain evidence="3">KLBMP 8922</strain>
    </source>
</reference>
<evidence type="ECO:0000259" key="2">
    <source>
        <dbReference type="Pfam" id="PF09414"/>
    </source>
</evidence>
<feature type="region of interest" description="Disordered" evidence="1">
    <location>
        <begin position="609"/>
        <end position="634"/>
    </location>
</feature>
<dbReference type="AlphaFoldDB" id="A0AA41PZL7"/>
<dbReference type="SUPFAM" id="SSF52540">
    <property type="entry name" value="P-loop containing nucleoside triphosphate hydrolases"/>
    <property type="match status" value="1"/>
</dbReference>
<protein>
    <submittedName>
        <fullName evidence="3">AAA family ATPase</fullName>
    </submittedName>
</protein>
<dbReference type="InterPro" id="IPR021122">
    <property type="entry name" value="RNA_ligase_dom_REL/Rnl2"/>
</dbReference>
<gene>
    <name evidence="3" type="ORF">LZ495_13750</name>
</gene>
<evidence type="ECO:0000313" key="4">
    <source>
        <dbReference type="Proteomes" id="UP001165378"/>
    </source>
</evidence>
<evidence type="ECO:0000256" key="1">
    <source>
        <dbReference type="SAM" id="MobiDB-lite"/>
    </source>
</evidence>
<dbReference type="PANTHER" id="PTHR43883:SF1">
    <property type="entry name" value="GLUCONOKINASE"/>
    <property type="match status" value="1"/>
</dbReference>
<accession>A0AA41PZL7</accession>
<dbReference type="Pfam" id="PF09414">
    <property type="entry name" value="RNA_ligase"/>
    <property type="match status" value="1"/>
</dbReference>
<keyword evidence="4" id="KW-1185">Reference proteome</keyword>
<dbReference type="EMBL" id="JAKFHA010000006">
    <property type="protein sequence ID" value="MCF2528275.1"/>
    <property type="molecule type" value="Genomic_DNA"/>
</dbReference>
<name>A0AA41PZL7_9ACTN</name>
<dbReference type="RefSeq" id="WP_235052437.1">
    <property type="nucleotide sequence ID" value="NZ_JAKFHA010000006.1"/>
</dbReference>
<dbReference type="InterPro" id="IPR027417">
    <property type="entry name" value="P-loop_NTPase"/>
</dbReference>
<dbReference type="Gene3D" id="3.30.470.30">
    <property type="entry name" value="DNA ligase/mRNA capping enzyme"/>
    <property type="match status" value="1"/>
</dbReference>
<sequence>MRVHYPRTAHLPWSPGASSDDVRAGDLSGLAGREVVVTEKLDGENTTLYADGLHARSLDSAHHPSRAWVKGLQGRVGPGIPDGWRVCGENMYARHSLAYDDLDSWFYGFSVWAGDHCLGWDRTVAFLRRLGVPTPPVLWRGTFDERALRALRLDTARQEGFVVRTVDGFPRAEFGRRVAKWVRARHVQTDAHWMFAEVVENGLGPSAALWAVRSGAPADPAALRTALGLPPGIGPEKAAEERDSAVAAEAAARLDALGRTGDARLAGVLAAMLHGTRRPWLAARLAGPLGMPLARRIADLAGLQAALHRPYPDEQRRSGLARLAHSADLGALHAVAYAALADPAAAPAEVRDAREQIDWSMLHAEDAALLGPAPLAALRAGLGTALAGLDPAVRDRCWAEARELHAQGRIGAGLGLQPGAPADALVEEAAAATWRWRSGAFPRLIHLVGPSGSGKSTFGAGLPGVDAYISLDDLREARGSRADQRANSDVLRQGLDRLDKALAAGGTVVWDATSLNHQQRSLVHAVASGRDALTTHAVVLVDEDELMRRNAVRPHPVPADVLTAQMHRYGPPYPGQAHRTWYIDASGAVRDADGALVPAPDAYDAWDHSWDRSWDGASGDPRGSAAADPPGEEG</sequence>
<comment type="caution">
    <text evidence="3">The sequence shown here is derived from an EMBL/GenBank/DDBJ whole genome shotgun (WGS) entry which is preliminary data.</text>
</comment>
<dbReference type="PANTHER" id="PTHR43883">
    <property type="entry name" value="SLR0207 PROTEIN"/>
    <property type="match status" value="1"/>
</dbReference>
<dbReference type="Proteomes" id="UP001165378">
    <property type="component" value="Unassembled WGS sequence"/>
</dbReference>
<feature type="domain" description="RNA ligase" evidence="2">
    <location>
        <begin position="33"/>
        <end position="182"/>
    </location>
</feature>
<evidence type="ECO:0000313" key="3">
    <source>
        <dbReference type="EMBL" id="MCF2528275.1"/>
    </source>
</evidence>
<dbReference type="SUPFAM" id="SSF56091">
    <property type="entry name" value="DNA ligase/mRNA capping enzyme, catalytic domain"/>
    <property type="match status" value="1"/>
</dbReference>
<organism evidence="3 4">
    <name type="scientific">Yinghuangia soli</name>
    <dbReference type="NCBI Taxonomy" id="2908204"/>
    <lineage>
        <taxon>Bacteria</taxon>
        <taxon>Bacillati</taxon>
        <taxon>Actinomycetota</taxon>
        <taxon>Actinomycetes</taxon>
        <taxon>Kitasatosporales</taxon>
        <taxon>Streptomycetaceae</taxon>
        <taxon>Yinghuangia</taxon>
    </lineage>
</organism>
<dbReference type="InterPro" id="IPR052732">
    <property type="entry name" value="Cell-binding_unc_protein"/>
</dbReference>
<dbReference type="Gene3D" id="3.40.50.300">
    <property type="entry name" value="P-loop containing nucleotide triphosphate hydrolases"/>
    <property type="match status" value="1"/>
</dbReference>